<comment type="caution">
    <text evidence="1">The sequence shown here is derived from an EMBL/GenBank/DDBJ whole genome shotgun (WGS) entry which is preliminary data.</text>
</comment>
<keyword evidence="2" id="KW-1185">Reference proteome</keyword>
<reference evidence="1" key="1">
    <citation type="submission" date="2023-04" db="EMBL/GenBank/DDBJ databases">
        <title>Draft Genome sequencing of Naganishia species isolated from polar environments using Oxford Nanopore Technology.</title>
        <authorList>
            <person name="Leo P."/>
            <person name="Venkateswaran K."/>
        </authorList>
    </citation>
    <scope>NUCLEOTIDE SEQUENCE</scope>
    <source>
        <strain evidence="1">MNA-CCFEE 5262</strain>
    </source>
</reference>
<sequence length="781" mass="88255">MPPPKNDVPEDDDEFTDVEDVMPDSPILPGQQTPTAFDLVSAQTPRASTRSMSSDSIRRHPRSAKEEAFSGVRRPRFAPKTSFQEVRYRRNNAQRSDAGERDQAANGFHTKGLAPRPIDFATIQTNRNQTGHQYRKQVPSSASSLNRYSLLDGSAPFENDFSSAAFTGGLNREQELAASPLLTLTSPPVLTRKATYSSLPPSPSSLSRTDFDLDVTGPRSVVEGPSHLDIYDQLDQEAFAKALQKVLESKKDVVLETQGLPERKSRAASLPLEDILTDRPSSAEPVSNPFDTYENDSLLKAVPPMLRTMSRTRSDHGTRTPKRQLSTQTIQTTTGQDRPTLDDSLSPSAAEAASPLQPLWQMIRDEMNVEENRFFVIEGKWERISNFLAVPAAIEKITLFGCLACLDAFIYNFTILPLKAIFASVMLLWDITRLRQLRFIIPTIVLSMTTDVSKMYHKVRGQDTIKLYVIYNALEIADKLCSAFGQDILDTLFSKETLEAAWWSDSPNLQDSKRKRRRKRERATPFFFFMLGLAYIFTPWSTFTSWYSLNVAVNSYDNALLTLLVSNQFVEIKGSVFKKFEKENLLQIMCADIVERFQLGLMLSVIAVRNMIEMSGSDLAFLPKSFVKGKSLLDTILSPVLIVILSEMAVDWLKHAFITKFNHIRASVYDRYLDVLCKDVILAGRTRQTVSTKRQTGMASREQADQVNSFGRKRIAENTQEEAYNQQVQSHLGNPKDDIPLYDPIMKMTDRGGTQTDDKKAGKPKWKLEEVERWTMVKRIF</sequence>
<dbReference type="EMBL" id="JASBWS010000073">
    <property type="protein sequence ID" value="KAJ9100884.1"/>
    <property type="molecule type" value="Genomic_DNA"/>
</dbReference>
<organism evidence="1 2">
    <name type="scientific">Naganishia adeliensis</name>
    <dbReference type="NCBI Taxonomy" id="92952"/>
    <lineage>
        <taxon>Eukaryota</taxon>
        <taxon>Fungi</taxon>
        <taxon>Dikarya</taxon>
        <taxon>Basidiomycota</taxon>
        <taxon>Agaricomycotina</taxon>
        <taxon>Tremellomycetes</taxon>
        <taxon>Filobasidiales</taxon>
        <taxon>Filobasidiaceae</taxon>
        <taxon>Naganishia</taxon>
    </lineage>
</organism>
<accession>A0ACC2VN88</accession>
<gene>
    <name evidence="1" type="ORF">QFC20_005373</name>
</gene>
<proteinExistence type="predicted"/>
<evidence type="ECO:0000313" key="2">
    <source>
        <dbReference type="Proteomes" id="UP001230649"/>
    </source>
</evidence>
<evidence type="ECO:0000313" key="1">
    <source>
        <dbReference type="EMBL" id="KAJ9100884.1"/>
    </source>
</evidence>
<dbReference type="Proteomes" id="UP001230649">
    <property type="component" value="Unassembled WGS sequence"/>
</dbReference>
<protein>
    <submittedName>
        <fullName evidence="1">Uncharacterized protein</fullName>
    </submittedName>
</protein>
<name>A0ACC2VN88_9TREE</name>